<evidence type="ECO:0000313" key="2">
    <source>
        <dbReference type="Proteomes" id="UP001155483"/>
    </source>
</evidence>
<dbReference type="EMBL" id="JAOTIF010000002">
    <property type="protein sequence ID" value="MCU7548580.1"/>
    <property type="molecule type" value="Genomic_DNA"/>
</dbReference>
<dbReference type="PROSITE" id="PS51257">
    <property type="entry name" value="PROKAR_LIPOPROTEIN"/>
    <property type="match status" value="1"/>
</dbReference>
<keyword evidence="2" id="KW-1185">Reference proteome</keyword>
<proteinExistence type="predicted"/>
<dbReference type="Proteomes" id="UP001155483">
    <property type="component" value="Unassembled WGS sequence"/>
</dbReference>
<name>A0A9X2XTK6_9BACT</name>
<reference evidence="1" key="1">
    <citation type="submission" date="2022-09" db="EMBL/GenBank/DDBJ databases">
        <authorList>
            <person name="Yuan C."/>
            <person name="Ke Z."/>
        </authorList>
    </citation>
    <scope>NUCLEOTIDE SEQUENCE</scope>
    <source>
        <strain evidence="1">LB-8</strain>
    </source>
</reference>
<evidence type="ECO:0000313" key="1">
    <source>
        <dbReference type="EMBL" id="MCU7548580.1"/>
    </source>
</evidence>
<protein>
    <recommendedName>
        <fullName evidence="3">Outer membrane protein beta-barrel domain-containing protein</fullName>
    </recommendedName>
</protein>
<reference evidence="1" key="2">
    <citation type="submission" date="2023-04" db="EMBL/GenBank/DDBJ databases">
        <title>Paracnuella aquatica gen. nov., sp. nov., a member of the family Chitinophagaceae isolated from a hot spring.</title>
        <authorList>
            <person name="Wang C."/>
        </authorList>
    </citation>
    <scope>NUCLEOTIDE SEQUENCE</scope>
    <source>
        <strain evidence="1">LB-8</strain>
    </source>
</reference>
<dbReference type="RefSeq" id="WP_279296026.1">
    <property type="nucleotide sequence ID" value="NZ_JAOTIF010000002.1"/>
</dbReference>
<accession>A0A9X2XTK6</accession>
<sequence>MIKQLILLTLFIFVYACLNAQKGNNGLSINGEVTVPFYQNDQGFGFFMKGLYGIGKSAQLTASIGVSKFKNRNSIESKEVKTRLIPFLVGYQQNIRKFYIEPKIGIGEMGGRILSDGDYARPSVVAVFGGLGAGYRIKRFNAGISFLTAHGIDKPSAGLWYNENFHYTSLYIGYDLFSK</sequence>
<gene>
    <name evidence="1" type="ORF">OCK74_05600</name>
</gene>
<evidence type="ECO:0008006" key="3">
    <source>
        <dbReference type="Google" id="ProtNLM"/>
    </source>
</evidence>
<comment type="caution">
    <text evidence="1">The sequence shown here is derived from an EMBL/GenBank/DDBJ whole genome shotgun (WGS) entry which is preliminary data.</text>
</comment>
<dbReference type="AlphaFoldDB" id="A0A9X2XTK6"/>
<organism evidence="1 2">
    <name type="scientific">Paraflavisolibacter caeni</name>
    <dbReference type="NCBI Taxonomy" id="2982496"/>
    <lineage>
        <taxon>Bacteria</taxon>
        <taxon>Pseudomonadati</taxon>
        <taxon>Bacteroidota</taxon>
        <taxon>Chitinophagia</taxon>
        <taxon>Chitinophagales</taxon>
        <taxon>Chitinophagaceae</taxon>
        <taxon>Paraflavisolibacter</taxon>
    </lineage>
</organism>